<protein>
    <submittedName>
        <fullName evidence="1">Uncharacterized protein</fullName>
    </submittedName>
</protein>
<dbReference type="Gene3D" id="3.40.50.10610">
    <property type="entry name" value="ABC-type transport auxiliary lipoprotein component"/>
    <property type="match status" value="1"/>
</dbReference>
<accession>A0A381TP92</accession>
<sequence>MAVFILCGPMMARSLAVPLENALDEGQAKNHLGMNRPWDDVPPVHYGLNPQITGDINEPHPLPVYISRKTYNQLLNIEPVDQVQSRMFNRKLFESLQRIGVLGFENKTVAPFEDKDAGEVISRQAYQELKTNKKYSNIIPPQMMEDARIKIVKTLGDYAVSKKGHSNSNEMRTELVSTDTVDAVLVGAVSKYSNKYRDRRGNIKKSIASGLEFSTFLVDPRTQEVIWGARFVGGQKSSLRNFRRNNGVWQNKEGLSRVAMKYVLKEFRNRD</sequence>
<organism evidence="1">
    <name type="scientific">marine metagenome</name>
    <dbReference type="NCBI Taxonomy" id="408172"/>
    <lineage>
        <taxon>unclassified sequences</taxon>
        <taxon>metagenomes</taxon>
        <taxon>ecological metagenomes</taxon>
    </lineage>
</organism>
<evidence type="ECO:0000313" key="1">
    <source>
        <dbReference type="EMBL" id="SVA17902.1"/>
    </source>
</evidence>
<dbReference type="AlphaFoldDB" id="A0A381TP92"/>
<gene>
    <name evidence="1" type="ORF">METZ01_LOCUS70756</name>
</gene>
<proteinExistence type="predicted"/>
<reference evidence="1" key="1">
    <citation type="submission" date="2018-05" db="EMBL/GenBank/DDBJ databases">
        <authorList>
            <person name="Lanie J.A."/>
            <person name="Ng W.-L."/>
            <person name="Kazmierczak K.M."/>
            <person name="Andrzejewski T.M."/>
            <person name="Davidsen T.M."/>
            <person name="Wayne K.J."/>
            <person name="Tettelin H."/>
            <person name="Glass J.I."/>
            <person name="Rusch D."/>
            <person name="Podicherti R."/>
            <person name="Tsui H.-C.T."/>
            <person name="Winkler M.E."/>
        </authorList>
    </citation>
    <scope>NUCLEOTIDE SEQUENCE</scope>
</reference>
<dbReference type="EMBL" id="UINC01004932">
    <property type="protein sequence ID" value="SVA17902.1"/>
    <property type="molecule type" value="Genomic_DNA"/>
</dbReference>
<name>A0A381TP92_9ZZZZ</name>